<reference evidence="1" key="1">
    <citation type="submission" date="2025-08" db="UniProtKB">
        <authorList>
            <consortium name="Ensembl"/>
        </authorList>
    </citation>
    <scope>IDENTIFICATION</scope>
</reference>
<reference evidence="1" key="2">
    <citation type="submission" date="2025-09" db="UniProtKB">
        <authorList>
            <consortium name="Ensembl"/>
        </authorList>
    </citation>
    <scope>IDENTIFICATION</scope>
</reference>
<accession>A0A8D0ADY2</accession>
<protein>
    <submittedName>
        <fullName evidence="1">Uncharacterized protein</fullName>
    </submittedName>
</protein>
<proteinExistence type="predicted"/>
<sequence>MDWFKKGTHPLHPCRKFQATFQQSKCQNCFREFYLNQVN</sequence>
<organism evidence="1 2">
    <name type="scientific">Sander lucioperca</name>
    <name type="common">Pike-perch</name>
    <name type="synonym">Perca lucioperca</name>
    <dbReference type="NCBI Taxonomy" id="283035"/>
    <lineage>
        <taxon>Eukaryota</taxon>
        <taxon>Metazoa</taxon>
        <taxon>Chordata</taxon>
        <taxon>Craniata</taxon>
        <taxon>Vertebrata</taxon>
        <taxon>Euteleostomi</taxon>
        <taxon>Actinopterygii</taxon>
        <taxon>Neopterygii</taxon>
        <taxon>Teleostei</taxon>
        <taxon>Neoteleostei</taxon>
        <taxon>Acanthomorphata</taxon>
        <taxon>Eupercaria</taxon>
        <taxon>Perciformes</taxon>
        <taxon>Percoidei</taxon>
        <taxon>Percidae</taxon>
        <taxon>Luciopercinae</taxon>
        <taxon>Sander</taxon>
    </lineage>
</organism>
<dbReference type="Ensembl" id="ENSSLUT00000052910.1">
    <property type="protein sequence ID" value="ENSSLUP00000051397.1"/>
    <property type="gene ID" value="ENSSLUG00000022342.1"/>
</dbReference>
<evidence type="ECO:0000313" key="1">
    <source>
        <dbReference type="Ensembl" id="ENSSLUP00000051397.1"/>
    </source>
</evidence>
<evidence type="ECO:0000313" key="2">
    <source>
        <dbReference type="Proteomes" id="UP000694568"/>
    </source>
</evidence>
<name>A0A8D0ADY2_SANLU</name>
<keyword evidence="2" id="KW-1185">Reference proteome</keyword>
<dbReference type="AlphaFoldDB" id="A0A8D0ADY2"/>
<dbReference type="Proteomes" id="UP000694568">
    <property type="component" value="Unplaced"/>
</dbReference>